<protein>
    <submittedName>
        <fullName evidence="1">Uncharacterized protein</fullName>
    </submittedName>
</protein>
<accession>A0A5J4VMU6</accession>
<comment type="caution">
    <text evidence="1">The sequence shown here is derived from an EMBL/GenBank/DDBJ whole genome shotgun (WGS) entry which is preliminary data.</text>
</comment>
<sequence length="163" mass="18664">MDDRNGLEPDQSHADSRVLVLAVEHLINDYANGNISQERSLEIAKHLMELAKRKKHIRTSDLASVIGEIQYTKAQFKRGALHIKQLQKLKVKEIASRGWNKWTQINKSVIPNLTWWISKLALNQPLCFMKPNRRITIQTDASTSGWGATLIRENQEKVFAHGE</sequence>
<dbReference type="AlphaFoldDB" id="A0A5J4VMU6"/>
<dbReference type="InterPro" id="IPR043502">
    <property type="entry name" value="DNA/RNA_pol_sf"/>
</dbReference>
<gene>
    <name evidence="1" type="ORF">EZS28_020878</name>
</gene>
<organism evidence="1 2">
    <name type="scientific">Streblomastix strix</name>
    <dbReference type="NCBI Taxonomy" id="222440"/>
    <lineage>
        <taxon>Eukaryota</taxon>
        <taxon>Metamonada</taxon>
        <taxon>Preaxostyla</taxon>
        <taxon>Oxymonadida</taxon>
        <taxon>Streblomastigidae</taxon>
        <taxon>Streblomastix</taxon>
    </lineage>
</organism>
<name>A0A5J4VMU6_9EUKA</name>
<evidence type="ECO:0000313" key="1">
    <source>
        <dbReference type="EMBL" id="KAA6383593.1"/>
    </source>
</evidence>
<evidence type="ECO:0000313" key="2">
    <source>
        <dbReference type="Proteomes" id="UP000324800"/>
    </source>
</evidence>
<proteinExistence type="predicted"/>
<dbReference type="Proteomes" id="UP000324800">
    <property type="component" value="Unassembled WGS sequence"/>
</dbReference>
<dbReference type="SUPFAM" id="SSF56672">
    <property type="entry name" value="DNA/RNA polymerases"/>
    <property type="match status" value="1"/>
</dbReference>
<reference evidence="1 2" key="1">
    <citation type="submission" date="2019-03" db="EMBL/GenBank/DDBJ databases">
        <title>Single cell metagenomics reveals metabolic interactions within the superorganism composed of flagellate Streblomastix strix and complex community of Bacteroidetes bacteria on its surface.</title>
        <authorList>
            <person name="Treitli S.C."/>
            <person name="Kolisko M."/>
            <person name="Husnik F."/>
            <person name="Keeling P."/>
            <person name="Hampl V."/>
        </authorList>
    </citation>
    <scope>NUCLEOTIDE SEQUENCE [LARGE SCALE GENOMIC DNA]</scope>
    <source>
        <strain evidence="1">ST1C</strain>
    </source>
</reference>
<dbReference type="EMBL" id="SNRW01006166">
    <property type="protein sequence ID" value="KAA6383593.1"/>
    <property type="molecule type" value="Genomic_DNA"/>
</dbReference>